<sequence>SIDPQGHAEEEQPHVKPTADSVHPPTTGELRPERPEAAVYPWGAPAGRGPLLRQEAVASRDDSGVPLGEEIPAKVLEKGGSQPQPLSSRGTQDTESVPRRSWSTDVVPAVVGKAGRVVGRQEKVCPGETQADPSIKLEICPWEESGGQGKGLEKDGREDGLHHSREEPDVKKPPGKAPELLEVALEKAENVEGRRAEVCPWEAGDGAQPEHEGQWESSSPGKSEEQPSTDNPPALPKPSSKQTGTIDSKKAAICPWEVEGETLAKTNICPWEEPAASWGKQRVSQDTQGTSKGERNLGSGGLD</sequence>
<dbReference type="OrthoDB" id="5823771at2759"/>
<evidence type="ECO:0000313" key="3">
    <source>
        <dbReference type="Proteomes" id="UP000565785"/>
    </source>
</evidence>
<reference evidence="2 3" key="1">
    <citation type="submission" date="2019-09" db="EMBL/GenBank/DDBJ databases">
        <title>Bird 10,000 Genomes (B10K) Project - Family phase.</title>
        <authorList>
            <person name="Zhang G."/>
        </authorList>
    </citation>
    <scope>NUCLEOTIDE SEQUENCE [LARGE SCALE GENOMIC DNA]</scope>
    <source>
        <strain evidence="2">B10K-DU-002-35</strain>
        <tissue evidence="2">Muscle</tissue>
    </source>
</reference>
<comment type="caution">
    <text evidence="2">The sequence shown here is derived from an EMBL/GenBank/DDBJ whole genome shotgun (WGS) entry which is preliminary data.</text>
</comment>
<keyword evidence="3" id="KW-1185">Reference proteome</keyword>
<feature type="non-terminal residue" evidence="2">
    <location>
        <position position="1"/>
    </location>
</feature>
<organism evidence="2 3">
    <name type="scientific">Rhinopomastus cyanomelas</name>
    <name type="common">Common scimitarbill</name>
    <dbReference type="NCBI Taxonomy" id="113115"/>
    <lineage>
        <taxon>Eukaryota</taxon>
        <taxon>Metazoa</taxon>
        <taxon>Chordata</taxon>
        <taxon>Craniata</taxon>
        <taxon>Vertebrata</taxon>
        <taxon>Euteleostomi</taxon>
        <taxon>Archelosauria</taxon>
        <taxon>Archosauria</taxon>
        <taxon>Dinosauria</taxon>
        <taxon>Saurischia</taxon>
        <taxon>Theropoda</taxon>
        <taxon>Coelurosauria</taxon>
        <taxon>Aves</taxon>
        <taxon>Neognathae</taxon>
        <taxon>Neoaves</taxon>
        <taxon>Telluraves</taxon>
        <taxon>Coraciimorphae</taxon>
        <taxon>Bucerotiformes</taxon>
        <taxon>Rhinopomastidae</taxon>
        <taxon>Rhinopomastus</taxon>
    </lineage>
</organism>
<protein>
    <submittedName>
        <fullName evidence="2">GP179 protein</fullName>
    </submittedName>
</protein>
<dbReference type="Proteomes" id="UP000565785">
    <property type="component" value="Unassembled WGS sequence"/>
</dbReference>
<feature type="region of interest" description="Disordered" evidence="1">
    <location>
        <begin position="1"/>
        <end position="106"/>
    </location>
</feature>
<feature type="compositionally biased region" description="Basic and acidic residues" evidence="1">
    <location>
        <begin position="1"/>
        <end position="14"/>
    </location>
</feature>
<feature type="compositionally biased region" description="Polar residues" evidence="1">
    <location>
        <begin position="215"/>
        <end position="231"/>
    </location>
</feature>
<gene>
    <name evidence="2" type="primary">Gpr179_0</name>
    <name evidence="2" type="ORF">RHICYA_R15790</name>
</gene>
<evidence type="ECO:0000256" key="1">
    <source>
        <dbReference type="SAM" id="MobiDB-lite"/>
    </source>
</evidence>
<name>A0A7L1NMZ6_RHICY</name>
<feature type="compositionally biased region" description="Polar residues" evidence="1">
    <location>
        <begin position="81"/>
        <end position="95"/>
    </location>
</feature>
<feature type="compositionally biased region" description="Basic and acidic residues" evidence="1">
    <location>
        <begin position="184"/>
        <end position="197"/>
    </location>
</feature>
<feature type="compositionally biased region" description="Basic and acidic residues" evidence="1">
    <location>
        <begin position="151"/>
        <end position="172"/>
    </location>
</feature>
<feature type="region of interest" description="Disordered" evidence="1">
    <location>
        <begin position="273"/>
        <end position="303"/>
    </location>
</feature>
<evidence type="ECO:0000313" key="2">
    <source>
        <dbReference type="EMBL" id="NXO00314.1"/>
    </source>
</evidence>
<feature type="region of interest" description="Disordered" evidence="1">
    <location>
        <begin position="124"/>
        <end position="248"/>
    </location>
</feature>
<feature type="compositionally biased region" description="Polar residues" evidence="1">
    <location>
        <begin position="282"/>
        <end position="291"/>
    </location>
</feature>
<dbReference type="AlphaFoldDB" id="A0A7L1NMZ6"/>
<proteinExistence type="predicted"/>
<accession>A0A7L1NMZ6</accession>
<feature type="non-terminal residue" evidence="2">
    <location>
        <position position="303"/>
    </location>
</feature>
<dbReference type="EMBL" id="VXBP01007180">
    <property type="protein sequence ID" value="NXO00314.1"/>
    <property type="molecule type" value="Genomic_DNA"/>
</dbReference>